<name>A0A382ZWH2_9ZZZZ</name>
<sequence>PLTFQTKLMNLELPKCYHSNPKDMVMLHSIDWLWHNYPAVFLHVPY</sequence>
<reference evidence="1" key="1">
    <citation type="submission" date="2018-05" db="EMBL/GenBank/DDBJ databases">
        <authorList>
            <person name="Lanie J.A."/>
            <person name="Ng W.-L."/>
            <person name="Kazmierczak K.M."/>
            <person name="Andrzejewski T.M."/>
            <person name="Davidsen T.M."/>
            <person name="Wayne K.J."/>
            <person name="Tettelin H."/>
            <person name="Glass J.I."/>
            <person name="Rusch D."/>
            <person name="Podicherti R."/>
            <person name="Tsui H.-C.T."/>
            <person name="Winkler M.E."/>
        </authorList>
    </citation>
    <scope>NUCLEOTIDE SEQUENCE</scope>
</reference>
<protein>
    <submittedName>
        <fullName evidence="1">Uncharacterized protein</fullName>
    </submittedName>
</protein>
<gene>
    <name evidence="1" type="ORF">METZ01_LOCUS452607</name>
</gene>
<proteinExistence type="predicted"/>
<evidence type="ECO:0000313" key="1">
    <source>
        <dbReference type="EMBL" id="SVD99753.1"/>
    </source>
</evidence>
<organism evidence="1">
    <name type="scientific">marine metagenome</name>
    <dbReference type="NCBI Taxonomy" id="408172"/>
    <lineage>
        <taxon>unclassified sequences</taxon>
        <taxon>metagenomes</taxon>
        <taxon>ecological metagenomes</taxon>
    </lineage>
</organism>
<dbReference type="EMBL" id="UINC01187172">
    <property type="protein sequence ID" value="SVD99753.1"/>
    <property type="molecule type" value="Genomic_DNA"/>
</dbReference>
<accession>A0A382ZWH2</accession>
<feature type="non-terminal residue" evidence="1">
    <location>
        <position position="1"/>
    </location>
</feature>
<dbReference type="AlphaFoldDB" id="A0A382ZWH2"/>